<dbReference type="OrthoDB" id="9873472at2"/>
<evidence type="ECO:0000313" key="2">
    <source>
        <dbReference type="EMBL" id="AIC93794.1"/>
    </source>
</evidence>
<protein>
    <submittedName>
        <fullName evidence="2">Uncharacterized protein</fullName>
    </submittedName>
</protein>
<organism evidence="2 3">
    <name type="scientific">Shouchella lehensis G1</name>
    <dbReference type="NCBI Taxonomy" id="1246626"/>
    <lineage>
        <taxon>Bacteria</taxon>
        <taxon>Bacillati</taxon>
        <taxon>Bacillota</taxon>
        <taxon>Bacilli</taxon>
        <taxon>Bacillales</taxon>
        <taxon>Bacillaceae</taxon>
        <taxon>Shouchella</taxon>
    </lineage>
</organism>
<gene>
    <name evidence="2" type="ORF">BleG1_1191</name>
</gene>
<dbReference type="KEGG" id="ble:BleG1_1191"/>
<name>A0A060M132_9BACI</name>
<accession>A0A060M132</accession>
<evidence type="ECO:0000256" key="1">
    <source>
        <dbReference type="SAM" id="Phobius"/>
    </source>
</evidence>
<feature type="transmembrane region" description="Helical" evidence="1">
    <location>
        <begin position="7"/>
        <end position="25"/>
    </location>
</feature>
<feature type="transmembrane region" description="Helical" evidence="1">
    <location>
        <begin position="31"/>
        <end position="50"/>
    </location>
</feature>
<dbReference type="EMBL" id="CP003923">
    <property type="protein sequence ID" value="AIC93794.1"/>
    <property type="molecule type" value="Genomic_DNA"/>
</dbReference>
<dbReference type="Proteomes" id="UP000027142">
    <property type="component" value="Chromosome"/>
</dbReference>
<dbReference type="RefSeq" id="WP_038478330.1">
    <property type="nucleotide sequence ID" value="NZ_CP003923.1"/>
</dbReference>
<keyword evidence="1" id="KW-0812">Transmembrane</keyword>
<sequence length="61" mass="6908">MFANKCFRNALAVGFAVAIFLMIVSRLNTQSVLGIIVISTVVYFICYVTSREKNRTVFNKE</sequence>
<dbReference type="AlphaFoldDB" id="A0A060M132"/>
<keyword evidence="3" id="KW-1185">Reference proteome</keyword>
<keyword evidence="1" id="KW-0472">Membrane</keyword>
<reference evidence="2 3" key="1">
    <citation type="journal article" date="2014" name="Gene">
        <title>A comparative genomic analysis of the alkalitolerant soil bacterium Bacillus lehensis G1.</title>
        <authorList>
            <person name="Noor Y.M."/>
            <person name="Samsulrizal N.H."/>
            <person name="Jema'on N.A."/>
            <person name="Low K.O."/>
            <person name="Ramli A.N."/>
            <person name="Alias N.I."/>
            <person name="Damis S.I."/>
            <person name="Fuzi S.F."/>
            <person name="Isa M.N."/>
            <person name="Murad A.M."/>
            <person name="Raih M.F."/>
            <person name="Bakar F.D."/>
            <person name="Najimudin N."/>
            <person name="Mahadi N.M."/>
            <person name="Illias R.M."/>
        </authorList>
    </citation>
    <scope>NUCLEOTIDE SEQUENCE [LARGE SCALE GENOMIC DNA]</scope>
    <source>
        <strain evidence="2 3">G1</strain>
    </source>
</reference>
<evidence type="ECO:0000313" key="3">
    <source>
        <dbReference type="Proteomes" id="UP000027142"/>
    </source>
</evidence>
<proteinExistence type="predicted"/>
<keyword evidence="1" id="KW-1133">Transmembrane helix</keyword>
<dbReference type="HOGENOM" id="CLU_2912848_0_0_9"/>